<keyword evidence="11" id="KW-0968">Cytoplasmic vesicle</keyword>
<feature type="region of interest" description="Disordered" evidence="12">
    <location>
        <begin position="616"/>
        <end position="653"/>
    </location>
</feature>
<reference evidence="15" key="2">
    <citation type="submission" date="2025-08" db="UniProtKB">
        <authorList>
            <consortium name="Ensembl"/>
        </authorList>
    </citation>
    <scope>IDENTIFICATION</scope>
</reference>
<dbReference type="SMART" id="SM00239">
    <property type="entry name" value="C2"/>
    <property type="match status" value="4"/>
</dbReference>
<dbReference type="InterPro" id="IPR012561">
    <property type="entry name" value="Ferlin_B-domain"/>
</dbReference>
<dbReference type="GO" id="GO:0007009">
    <property type="term" value="P:plasma membrane organization"/>
    <property type="evidence" value="ECO:0007669"/>
    <property type="project" value="TreeGrafter"/>
</dbReference>
<evidence type="ECO:0000256" key="3">
    <source>
        <dbReference type="ARBA" id="ARBA00022475"/>
    </source>
</evidence>
<dbReference type="FunFam" id="2.60.40.150:FF:000081">
    <property type="entry name" value="otoferlin isoform X1"/>
    <property type="match status" value="1"/>
</dbReference>
<dbReference type="CDD" id="cd08374">
    <property type="entry name" value="C2F_Ferlin"/>
    <property type="match status" value="1"/>
</dbReference>
<dbReference type="InParanoid" id="A0A3P8UBN3"/>
<dbReference type="FunFam" id="2.60.40.150:FF:000054">
    <property type="entry name" value="otoferlin isoform X2"/>
    <property type="match status" value="1"/>
</dbReference>
<keyword evidence="8" id="KW-0735">Signal-anchor</keyword>
<evidence type="ECO:0000313" key="15">
    <source>
        <dbReference type="Ensembl" id="ENSCSEP00000000643.1"/>
    </source>
</evidence>
<dbReference type="Proteomes" id="UP000265120">
    <property type="component" value="Chromosome 7"/>
</dbReference>
<evidence type="ECO:0000256" key="11">
    <source>
        <dbReference type="ARBA" id="ARBA00023329"/>
    </source>
</evidence>
<proteinExistence type="predicted"/>
<feature type="domain" description="C2" evidence="14">
    <location>
        <begin position="1405"/>
        <end position="1526"/>
    </location>
</feature>
<dbReference type="InterPro" id="IPR055072">
    <property type="entry name" value="Ferlin_DSRM"/>
</dbReference>
<evidence type="ECO:0000256" key="7">
    <source>
        <dbReference type="ARBA" id="ARBA00022837"/>
    </source>
</evidence>
<feature type="domain" description="C2" evidence="14">
    <location>
        <begin position="214"/>
        <end position="335"/>
    </location>
</feature>
<dbReference type="FunFam" id="2.60.40.150:FF:000034">
    <property type="entry name" value="otoferlin isoform X2"/>
    <property type="match status" value="1"/>
</dbReference>
<name>A0A3P8UBN3_CYNSE</name>
<feature type="domain" description="C2" evidence="14">
    <location>
        <begin position="919"/>
        <end position="1044"/>
    </location>
</feature>
<dbReference type="CDD" id="cd08373">
    <property type="entry name" value="C2A_Ferlin"/>
    <property type="match status" value="1"/>
</dbReference>
<evidence type="ECO:0000256" key="9">
    <source>
        <dbReference type="ARBA" id="ARBA00022989"/>
    </source>
</evidence>
<dbReference type="Pfam" id="PF16165">
    <property type="entry name" value="Ferlin_C"/>
    <property type="match status" value="1"/>
</dbReference>
<keyword evidence="10 13" id="KW-0472">Membrane</keyword>
<dbReference type="Gene3D" id="2.60.40.150">
    <property type="entry name" value="C2 domain"/>
    <property type="match status" value="6"/>
</dbReference>
<dbReference type="InterPro" id="IPR032362">
    <property type="entry name" value="Ferlin_C"/>
</dbReference>
<evidence type="ECO:0000256" key="12">
    <source>
        <dbReference type="SAM" id="MobiDB-lite"/>
    </source>
</evidence>
<dbReference type="SMART" id="SM01202">
    <property type="entry name" value="FerI"/>
    <property type="match status" value="1"/>
</dbReference>
<keyword evidence="6" id="KW-0677">Repeat</keyword>
<dbReference type="Pfam" id="PF22901">
    <property type="entry name" value="dsrm_Ferlin"/>
    <property type="match status" value="1"/>
</dbReference>
<dbReference type="SUPFAM" id="SSF49562">
    <property type="entry name" value="C2 domain (Calcium/lipid-binding domain, CaLB)"/>
    <property type="match status" value="7"/>
</dbReference>
<dbReference type="InterPro" id="IPR035892">
    <property type="entry name" value="C2_domain_sf"/>
</dbReference>
<dbReference type="InterPro" id="IPR037725">
    <property type="entry name" value="C2F_Ferlin"/>
</dbReference>
<dbReference type="PANTHER" id="PTHR12546">
    <property type="entry name" value="FER-1-LIKE"/>
    <property type="match status" value="1"/>
</dbReference>
<feature type="region of interest" description="Disordered" evidence="12">
    <location>
        <begin position="1306"/>
        <end position="1331"/>
    </location>
</feature>
<dbReference type="STRING" id="244447.ENSCSEP00000000643"/>
<comment type="subcellular location">
    <subcellularLocation>
        <location evidence="1">Cell membrane</location>
        <topology evidence="1">Single-pass type II membrane protein</topology>
    </subcellularLocation>
    <subcellularLocation>
        <location evidence="2">Cytoplasmic vesicle membrane</location>
        <topology evidence="2">Single-pass type II membrane protein</topology>
    </subcellularLocation>
</comment>
<dbReference type="InterPro" id="IPR000008">
    <property type="entry name" value="C2_dom"/>
</dbReference>
<dbReference type="Pfam" id="PF00168">
    <property type="entry name" value="C2"/>
    <property type="match status" value="6"/>
</dbReference>
<feature type="transmembrane region" description="Helical" evidence="13">
    <location>
        <begin position="1889"/>
        <end position="1911"/>
    </location>
</feature>
<dbReference type="PROSITE" id="PS50004">
    <property type="entry name" value="C2"/>
    <property type="match status" value="5"/>
</dbReference>
<dbReference type="GO" id="GO:0005509">
    <property type="term" value="F:calcium ion binding"/>
    <property type="evidence" value="ECO:0007669"/>
    <property type="project" value="TreeGrafter"/>
</dbReference>
<keyword evidence="7" id="KW-0106">Calcium</keyword>
<evidence type="ECO:0000313" key="16">
    <source>
        <dbReference type="Proteomes" id="UP000265120"/>
    </source>
</evidence>
<dbReference type="SMART" id="SM01201">
    <property type="entry name" value="FerB"/>
    <property type="match status" value="1"/>
</dbReference>
<evidence type="ECO:0000256" key="13">
    <source>
        <dbReference type="SAM" id="Phobius"/>
    </source>
</evidence>
<dbReference type="CDD" id="cd04011">
    <property type="entry name" value="C2B_Ferlin"/>
    <property type="match status" value="1"/>
</dbReference>
<dbReference type="Pfam" id="PF08150">
    <property type="entry name" value="FerB"/>
    <property type="match status" value="1"/>
</dbReference>
<dbReference type="CDD" id="cd04037">
    <property type="entry name" value="C2E_Ferlin"/>
    <property type="match status" value="1"/>
</dbReference>
<dbReference type="PANTHER" id="PTHR12546:SF32">
    <property type="entry name" value="OTOFERLIN"/>
    <property type="match status" value="1"/>
</dbReference>
<feature type="domain" description="C2" evidence="14">
    <location>
        <begin position="368"/>
        <end position="503"/>
    </location>
</feature>
<dbReference type="GO" id="GO:0016082">
    <property type="term" value="P:synaptic vesicle priming"/>
    <property type="evidence" value="ECO:0007669"/>
    <property type="project" value="TreeGrafter"/>
</dbReference>
<evidence type="ECO:0000256" key="5">
    <source>
        <dbReference type="ARBA" id="ARBA00022723"/>
    </source>
</evidence>
<protein>
    <submittedName>
        <fullName evidence="15">Otoferlin a</fullName>
    </submittedName>
</protein>
<dbReference type="GO" id="GO:0035612">
    <property type="term" value="F:AP-2 adaptor complex binding"/>
    <property type="evidence" value="ECO:0007669"/>
    <property type="project" value="TreeGrafter"/>
</dbReference>
<dbReference type="CDD" id="cd04018">
    <property type="entry name" value="C2C_Ferlin"/>
    <property type="match status" value="1"/>
</dbReference>
<dbReference type="InterPro" id="IPR037720">
    <property type="entry name" value="C2B_Ferlin"/>
</dbReference>
<dbReference type="GO" id="GO:0030672">
    <property type="term" value="C:synaptic vesicle membrane"/>
    <property type="evidence" value="ECO:0007669"/>
    <property type="project" value="TreeGrafter"/>
</dbReference>
<evidence type="ECO:0000259" key="14">
    <source>
        <dbReference type="PROSITE" id="PS50004"/>
    </source>
</evidence>
<feature type="domain" description="C2" evidence="14">
    <location>
        <begin position="1091"/>
        <end position="1217"/>
    </location>
</feature>
<reference evidence="15 16" key="1">
    <citation type="journal article" date="2014" name="Nat. Genet.">
        <title>Whole-genome sequence of a flatfish provides insights into ZW sex chromosome evolution and adaptation to a benthic lifestyle.</title>
        <authorList>
            <person name="Chen S."/>
            <person name="Zhang G."/>
            <person name="Shao C."/>
            <person name="Huang Q."/>
            <person name="Liu G."/>
            <person name="Zhang P."/>
            <person name="Song W."/>
            <person name="An N."/>
            <person name="Chalopin D."/>
            <person name="Volff J.N."/>
            <person name="Hong Y."/>
            <person name="Li Q."/>
            <person name="Sha Z."/>
            <person name="Zhou H."/>
            <person name="Xie M."/>
            <person name="Yu Q."/>
            <person name="Liu Y."/>
            <person name="Xiang H."/>
            <person name="Wang N."/>
            <person name="Wu K."/>
            <person name="Yang C."/>
            <person name="Zhou Q."/>
            <person name="Liao X."/>
            <person name="Yang L."/>
            <person name="Hu Q."/>
            <person name="Zhang J."/>
            <person name="Meng L."/>
            <person name="Jin L."/>
            <person name="Tian Y."/>
            <person name="Lian J."/>
            <person name="Yang J."/>
            <person name="Miao G."/>
            <person name="Liu S."/>
            <person name="Liang Z."/>
            <person name="Yan F."/>
            <person name="Li Y."/>
            <person name="Sun B."/>
            <person name="Zhang H."/>
            <person name="Zhang J."/>
            <person name="Zhu Y."/>
            <person name="Du M."/>
            <person name="Zhao Y."/>
            <person name="Schartl M."/>
            <person name="Tang Q."/>
            <person name="Wang J."/>
        </authorList>
    </citation>
    <scope>NUCLEOTIDE SEQUENCE</scope>
</reference>
<dbReference type="InterPro" id="IPR037724">
    <property type="entry name" value="C2E_Ferlin"/>
</dbReference>
<dbReference type="GO" id="GO:0048787">
    <property type="term" value="C:presynaptic active zone membrane"/>
    <property type="evidence" value="ECO:0007669"/>
    <property type="project" value="TreeGrafter"/>
</dbReference>
<feature type="compositionally biased region" description="Basic and acidic residues" evidence="12">
    <location>
        <begin position="1306"/>
        <end position="1316"/>
    </location>
</feature>
<dbReference type="Pfam" id="PF08151">
    <property type="entry name" value="FerI"/>
    <property type="match status" value="1"/>
</dbReference>
<dbReference type="CDD" id="cd04017">
    <property type="entry name" value="C2D_Ferlin"/>
    <property type="match status" value="1"/>
</dbReference>
<keyword evidence="16" id="KW-1185">Reference proteome</keyword>
<sequence>MALTVHLKTVAHLRGKGDRITKVTFRGKSFCTFRWPIASRLDGNEMLEIHVYNYSKVFSNRLVGSFSMVLQKVAEEGHLELADTLIDDNNTSIKTSVTLEIKYQPMDGTVGVWSDGEFLDVPDDRDGIFTFETDSLLSGQSPGSGTSPGRRKGVFSAMKLGKIKSSKDDHRKDEPAVLDMEDLDRKAIRLAGTFEPDTVSLASVTAVTTNVSNKRSKPDIKMEPSSGRPVDYQISITVIEARQLIGLNMDPVVCVEVGDDKKYTSMKESTNCPYYNEYFVFDFHVPPHVMFDKIIKLSVIHSKNLLRSGTLVGTFKMDVGTVYSQPEHQFYHKWAILSDPNDITAGCKGYIKCDIAVVGKGDNIKTPHKANESMNLLLPEGIPAERQWARFYVKIYRAEGLPKMNTSIMANVKKAIIGENRDLVDPYVQVQFGGQKGKTSVQRSSYEPIWNEQVIFTELFPPLCKRLKIQIRDSDKVNDVAIGTHFIDLRKISNEGDKGFLPTFGPAWVNMYGSTRQYTLMDEHQDLNDGLGEGVSFRARLLLSVAVEILDTTSPEIHSSTEVQVEMVSNISESSTGKIEEFFLFGSFLEATMIDRRIGDKAISFEVTIGNYGNQIDGVNKPSSSRKKKKDGDSEEEESELIHNSSEDEADEDADLISVSSTPVMKPVVTDRNYFHLPYFEKKPCIYIKSWWQDQRRRLYNSNMMDKIADKLEEGLNDVQEIIKTEKAFPERRLRGVLEELSVGCSRFVTLANKDLNQAGRTRLDRERLRSCMREMDSMSQQAKQIRTQVKKNTVRDKLKLAQNFLQKLRFLADEPQHSIPDVFIWMMSNNKRVAYARVPSKDILYSIVDEETGKDCSKVQAVFLKLPGKKGFGPAGWTVQAKLELYLWLGLNKQKKDFLSGLPNGFEEIKTAKIGPGLQSVPPVSLIYNMKQVFQLRAHMYQARSLFAADSSGLSDPFARVFFSTHSQVTEVLSETLCPTWDQLLVFDDVELFGEASELRDDPPIIVVEFYDQDTVGKAEFIGRTFAKPTIKMCAEHYGPPRFPPQLEYYQIYRGNCTAGELLAAFELLQIGQGGRAELPPLEAPTDSEQGPILPVPLGIRPVLSRYRIEVLFWGLRDLKRINLAQVDRPRVDIECAGRGVQSVLIQNYKKNPNFSTLVKWFEVDLPENELLHPPLNIRVVDCRAFGRYILVGSHAVSSLRRFIYSTPDKKSDNWATAGDIFVNMDAEPQVRKMDTVVKLDATLFEQTEEESEKKKKKKKKKGGVDEEEDINERVLDWWSKYFASIDTLKESDIKPDDLLLKGSKTKEKSRDKKSSKDKKKSQAVNGAEKQPVKARVDELVVYNKELETEYGNFEDWLHTFNLYRGKAGDDDERALDDDRIVGRFKGSLCMYKLPLSEEVTRESGFDPNMGMFQNIPHNDPINVLVRVYVVRATDLHPADINGKADPYVVIKLGKSEVKDKENYISKQLNPVFGKSFDIEATFPMESMLMVSVYDWDLVGTDDLIGETKIDLENRFYSKYRATCGISANYSVHGYNVWRDPMKPSQILAKLCKDGKIDGPHYGPGGKVKVANRIFLGQTELEDENGLKKQTEEHLALTALNHWEEIPRVGCKLVPEHVETRPLLTPDKPGIEQGRIEMWVDMFPMDMAAPGPALDISPRKPKRVHDQTNTIWSAVTVKVISDHCDSDLPLRWLKGQQEDKQDTDVHYHSLTGEGNFNWRFVFPFDYLMAEEKIVISKKESMFSWDETEYKIPPRLTLQVWDADHFSADDFLGDHLFFPRFPRGAKTAKQCSLGMIRNEHELPTISIFKQKRVKGWWPFAARDENDDLELTGKVEAELHLVTAEEAEKSPVGLGRNEPDPLEKPNRPDTSLMWFLGPLKSIRYFIWHNYRWLILKALGLILLLLMLGLFLYSIPGYLVKKILGA</sequence>
<evidence type="ECO:0000256" key="4">
    <source>
        <dbReference type="ARBA" id="ARBA00022692"/>
    </source>
</evidence>
<keyword evidence="3" id="KW-1003">Cell membrane</keyword>
<dbReference type="FunCoup" id="A0A3P8UBN3">
    <property type="interactions" value="690"/>
</dbReference>
<reference evidence="15" key="3">
    <citation type="submission" date="2025-09" db="UniProtKB">
        <authorList>
            <consortium name="Ensembl"/>
        </authorList>
    </citation>
    <scope>IDENTIFICATION</scope>
</reference>
<dbReference type="FunFam" id="2.60.40.150:FF:000089">
    <property type="entry name" value="otoferlin isoform X1"/>
    <property type="match status" value="1"/>
</dbReference>
<dbReference type="InterPro" id="IPR037726">
    <property type="entry name" value="C2A_Ferlin"/>
</dbReference>
<dbReference type="InterPro" id="IPR037721">
    <property type="entry name" value="Ferlin"/>
</dbReference>
<dbReference type="InterPro" id="IPR037723">
    <property type="entry name" value="C2D_Ferlin"/>
</dbReference>
<keyword evidence="5" id="KW-0479">Metal-binding</keyword>
<evidence type="ECO:0000256" key="10">
    <source>
        <dbReference type="ARBA" id="ARBA00023136"/>
    </source>
</evidence>
<accession>A0A3P8UBN3</accession>
<dbReference type="PRINTS" id="PR00360">
    <property type="entry name" value="C2DOMAIN"/>
</dbReference>
<keyword evidence="4 13" id="KW-0812">Transmembrane</keyword>
<keyword evidence="9 13" id="KW-1133">Transmembrane helix</keyword>
<evidence type="ECO:0000256" key="2">
    <source>
        <dbReference type="ARBA" id="ARBA00004483"/>
    </source>
</evidence>
<organism evidence="15 16">
    <name type="scientific">Cynoglossus semilaevis</name>
    <name type="common">Tongue sole</name>
    <dbReference type="NCBI Taxonomy" id="244447"/>
    <lineage>
        <taxon>Eukaryota</taxon>
        <taxon>Metazoa</taxon>
        <taxon>Chordata</taxon>
        <taxon>Craniata</taxon>
        <taxon>Vertebrata</taxon>
        <taxon>Euteleostomi</taxon>
        <taxon>Actinopterygii</taxon>
        <taxon>Neopterygii</taxon>
        <taxon>Teleostei</taxon>
        <taxon>Neoteleostei</taxon>
        <taxon>Acanthomorphata</taxon>
        <taxon>Carangaria</taxon>
        <taxon>Pleuronectiformes</taxon>
        <taxon>Pleuronectoidei</taxon>
        <taxon>Cynoglossidae</taxon>
        <taxon>Cynoglossinae</taxon>
        <taxon>Cynoglossus</taxon>
    </lineage>
</organism>
<dbReference type="Ensembl" id="ENSCSET00000000671.1">
    <property type="protein sequence ID" value="ENSCSEP00000000643.1"/>
    <property type="gene ID" value="ENSCSEG00000000441.1"/>
</dbReference>
<dbReference type="GeneTree" id="ENSGT00940000155086"/>
<dbReference type="OMA" id="WANIYGA"/>
<evidence type="ECO:0000256" key="8">
    <source>
        <dbReference type="ARBA" id="ARBA00022968"/>
    </source>
</evidence>
<dbReference type="InterPro" id="IPR012968">
    <property type="entry name" value="FerIin_dom"/>
</dbReference>
<evidence type="ECO:0000256" key="6">
    <source>
        <dbReference type="ARBA" id="ARBA00022737"/>
    </source>
</evidence>
<evidence type="ECO:0000256" key="1">
    <source>
        <dbReference type="ARBA" id="ARBA00004401"/>
    </source>
</evidence>
<dbReference type="InterPro" id="IPR037722">
    <property type="entry name" value="C2C_Ferlin"/>
</dbReference>